<sequence length="713" mass="79030">MNSSKWRISKACHECRARKVRCNGQTPCERCKTRGIDCVYREKARIRQKASQRNALNGAAVAKPSASIPVRSTVPVSQNQDDGADDLESEASPGGGGESNYNVHSVAATHEASPSCLIQLYYGPSSNFSLLHSIYHQIEGTVPSTPSRQGVEEVGPGLDLFSHRRLFFGDLADTNPPLLRSDDFTGILLSPAIAQTLLERYLDTYWHALPFMSKEEHRTKLDEMFRPPGVFGYDSPECIIILLGISLGAYMLGQHTVSEFLYQKSRQGSEKLEEVVNVQMVQVYTMMISVYQSLDSIERARPNSSFLHLGSAVRRALAIGLHKEAIARGGETRQDMEQKRTTFWSLFFWETWICFMIGRPNSIVDPGTAVPMPKKQKFLKSMVTLSRIMAKCTNQIYTPRHDSLMPMWNAANDIREQLHRFAECQPRDMGFELVGHTKPGGEGFCQTLLSSSEFNPPVSCVFDCSPVMLTCTAYHQTLLLTFRPFLILRGKLRRQGKSPGTPRSAEKRPAAPPPWFDKACQICLDTAKSTINNMANALHNNELCKGVKYQNYFVEGACYVLALDLLQEPYGSNRDLRCIRTGLRCLQALLPNIPGNNTQTPTTIAAIVRMVRCVVPDFEIASEAGPDIGLGLWGQNSPSIVPDPTTPMTNATTAFAYPSMPLSSDFAPLGPNDAFPGGFSDFTAADLGLNFDFGTMDMDAFLSIDTNPGWDLK</sequence>
<dbReference type="SMART" id="SM00906">
    <property type="entry name" value="Fungal_trans"/>
    <property type="match status" value="1"/>
</dbReference>
<keyword evidence="8" id="KW-1185">Reference proteome</keyword>
<dbReference type="GO" id="GO:0008270">
    <property type="term" value="F:zinc ion binding"/>
    <property type="evidence" value="ECO:0007669"/>
    <property type="project" value="InterPro"/>
</dbReference>
<comment type="caution">
    <text evidence="7">The sequence shown here is derived from an EMBL/GenBank/DDBJ whole genome shotgun (WGS) entry which is preliminary data.</text>
</comment>
<keyword evidence="3" id="KW-0804">Transcription</keyword>
<reference evidence="7" key="1">
    <citation type="submission" date="2021-10" db="EMBL/GenBank/DDBJ databases">
        <authorList>
            <person name="Piombo E."/>
        </authorList>
    </citation>
    <scope>NUCLEOTIDE SEQUENCE</scope>
</reference>
<evidence type="ECO:0000256" key="5">
    <source>
        <dbReference type="SAM" id="MobiDB-lite"/>
    </source>
</evidence>
<evidence type="ECO:0000313" key="7">
    <source>
        <dbReference type="EMBL" id="CAH0019099.1"/>
    </source>
</evidence>
<dbReference type="CDD" id="cd00067">
    <property type="entry name" value="GAL4"/>
    <property type="match status" value="1"/>
</dbReference>
<dbReference type="InterPro" id="IPR001138">
    <property type="entry name" value="Zn2Cys6_DnaBD"/>
</dbReference>
<dbReference type="InterPro" id="IPR036864">
    <property type="entry name" value="Zn2-C6_fun-type_DNA-bd_sf"/>
</dbReference>
<dbReference type="AlphaFoldDB" id="A0A9N9V9D0"/>
<keyword evidence="4" id="KW-0539">Nucleus</keyword>
<gene>
    <name evidence="7" type="ORF">CRHIZ90672A_00011423</name>
</gene>
<dbReference type="GO" id="GO:0005634">
    <property type="term" value="C:nucleus"/>
    <property type="evidence" value="ECO:0007669"/>
    <property type="project" value="TreeGrafter"/>
</dbReference>
<dbReference type="GO" id="GO:0000435">
    <property type="term" value="P:positive regulation of transcription from RNA polymerase II promoter by galactose"/>
    <property type="evidence" value="ECO:0007669"/>
    <property type="project" value="TreeGrafter"/>
</dbReference>
<organism evidence="7 8">
    <name type="scientific">Clonostachys rhizophaga</name>
    <dbReference type="NCBI Taxonomy" id="160324"/>
    <lineage>
        <taxon>Eukaryota</taxon>
        <taxon>Fungi</taxon>
        <taxon>Dikarya</taxon>
        <taxon>Ascomycota</taxon>
        <taxon>Pezizomycotina</taxon>
        <taxon>Sordariomycetes</taxon>
        <taxon>Hypocreomycetidae</taxon>
        <taxon>Hypocreales</taxon>
        <taxon>Bionectriaceae</taxon>
        <taxon>Clonostachys</taxon>
    </lineage>
</organism>
<evidence type="ECO:0000256" key="2">
    <source>
        <dbReference type="ARBA" id="ARBA00023015"/>
    </source>
</evidence>
<dbReference type="InterPro" id="IPR051127">
    <property type="entry name" value="Fungal_SecMet_Regulators"/>
</dbReference>
<dbReference type="GO" id="GO:0000981">
    <property type="term" value="F:DNA-binding transcription factor activity, RNA polymerase II-specific"/>
    <property type="evidence" value="ECO:0007669"/>
    <property type="project" value="InterPro"/>
</dbReference>
<dbReference type="InterPro" id="IPR007219">
    <property type="entry name" value="XnlR_reg_dom"/>
</dbReference>
<evidence type="ECO:0000259" key="6">
    <source>
        <dbReference type="PROSITE" id="PS50048"/>
    </source>
</evidence>
<feature type="region of interest" description="Disordered" evidence="5">
    <location>
        <begin position="71"/>
        <end position="102"/>
    </location>
</feature>
<dbReference type="SUPFAM" id="SSF57701">
    <property type="entry name" value="Zn2/Cys6 DNA-binding domain"/>
    <property type="match status" value="1"/>
</dbReference>
<dbReference type="SMART" id="SM00066">
    <property type="entry name" value="GAL4"/>
    <property type="match status" value="1"/>
</dbReference>
<keyword evidence="1" id="KW-0479">Metal-binding</keyword>
<dbReference type="Proteomes" id="UP000696573">
    <property type="component" value="Unassembled WGS sequence"/>
</dbReference>
<name>A0A9N9V9D0_9HYPO</name>
<dbReference type="Gene3D" id="4.10.240.10">
    <property type="entry name" value="Zn(2)-C6 fungal-type DNA-binding domain"/>
    <property type="match status" value="1"/>
</dbReference>
<feature type="domain" description="Zn(2)-C6 fungal-type" evidence="6">
    <location>
        <begin position="11"/>
        <end position="40"/>
    </location>
</feature>
<evidence type="ECO:0000256" key="4">
    <source>
        <dbReference type="ARBA" id="ARBA00023242"/>
    </source>
</evidence>
<dbReference type="OrthoDB" id="2123952at2759"/>
<dbReference type="PROSITE" id="PS50048">
    <property type="entry name" value="ZN2_CY6_FUNGAL_2"/>
    <property type="match status" value="1"/>
</dbReference>
<dbReference type="GO" id="GO:0000978">
    <property type="term" value="F:RNA polymerase II cis-regulatory region sequence-specific DNA binding"/>
    <property type="evidence" value="ECO:0007669"/>
    <property type="project" value="TreeGrafter"/>
</dbReference>
<dbReference type="EMBL" id="CABFNQ020000551">
    <property type="protein sequence ID" value="CAH0019099.1"/>
    <property type="molecule type" value="Genomic_DNA"/>
</dbReference>
<dbReference type="Pfam" id="PF00172">
    <property type="entry name" value="Zn_clus"/>
    <property type="match status" value="1"/>
</dbReference>
<dbReference type="PANTHER" id="PTHR47424">
    <property type="entry name" value="REGULATORY PROTEIN GAL4"/>
    <property type="match status" value="1"/>
</dbReference>
<accession>A0A9N9V9D0</accession>
<dbReference type="PANTHER" id="PTHR47424:SF15">
    <property type="entry name" value="ZN(II)2CYS6 TRANSCRIPTION FACTOR (EUROFUNG)"/>
    <property type="match status" value="1"/>
</dbReference>
<evidence type="ECO:0000256" key="3">
    <source>
        <dbReference type="ARBA" id="ARBA00023163"/>
    </source>
</evidence>
<protein>
    <recommendedName>
        <fullName evidence="6">Zn(2)-C6 fungal-type domain-containing protein</fullName>
    </recommendedName>
</protein>
<evidence type="ECO:0000256" key="1">
    <source>
        <dbReference type="ARBA" id="ARBA00022723"/>
    </source>
</evidence>
<keyword evidence="2" id="KW-0805">Transcription regulation</keyword>
<dbReference type="GO" id="GO:0006351">
    <property type="term" value="P:DNA-templated transcription"/>
    <property type="evidence" value="ECO:0007669"/>
    <property type="project" value="InterPro"/>
</dbReference>
<evidence type="ECO:0000313" key="8">
    <source>
        <dbReference type="Proteomes" id="UP000696573"/>
    </source>
</evidence>
<dbReference type="CDD" id="cd12148">
    <property type="entry name" value="fungal_TF_MHR"/>
    <property type="match status" value="1"/>
</dbReference>
<proteinExistence type="predicted"/>
<dbReference type="Pfam" id="PF04082">
    <property type="entry name" value="Fungal_trans"/>
    <property type="match status" value="1"/>
</dbReference>
<dbReference type="PROSITE" id="PS00463">
    <property type="entry name" value="ZN2_CY6_FUNGAL_1"/>
    <property type="match status" value="1"/>
</dbReference>